<keyword evidence="1" id="KW-0732">Signal</keyword>
<comment type="caution">
    <text evidence="3">The sequence shown here is derived from an EMBL/GenBank/DDBJ whole genome shotgun (WGS) entry which is preliminary data.</text>
</comment>
<dbReference type="InterPro" id="IPR035940">
    <property type="entry name" value="CAP_sf"/>
</dbReference>
<accession>A0A4S2LWG5</accession>
<dbReference type="SUPFAM" id="SSF55797">
    <property type="entry name" value="PR-1-like"/>
    <property type="match status" value="1"/>
</dbReference>
<sequence>MSVLHLCLLSILVLSSQVNGQTTAAWVTQMLEQHNEGRANVSSCIVPGLPPPKSLKPVLWDNALQQRAQLHANKCTLNEAPMSERTTSRFSSVGQAAATGNVPKNIYFKWFNEYKRLDFNTNQCSRCPCDDFKIALSDQVTHVGCAVANCRGNVALSANFLTVCFYAPYQPDKNRLPYEIGTEEDCIH</sequence>
<organism evidence="3 4">
    <name type="scientific">Opisthorchis felineus</name>
    <dbReference type="NCBI Taxonomy" id="147828"/>
    <lineage>
        <taxon>Eukaryota</taxon>
        <taxon>Metazoa</taxon>
        <taxon>Spiralia</taxon>
        <taxon>Lophotrochozoa</taxon>
        <taxon>Platyhelminthes</taxon>
        <taxon>Trematoda</taxon>
        <taxon>Digenea</taxon>
        <taxon>Opisthorchiida</taxon>
        <taxon>Opisthorchiata</taxon>
        <taxon>Opisthorchiidae</taxon>
        <taxon>Opisthorchis</taxon>
    </lineage>
</organism>
<evidence type="ECO:0000313" key="3">
    <source>
        <dbReference type="EMBL" id="TGZ67866.1"/>
    </source>
</evidence>
<feature type="signal peptide" evidence="1">
    <location>
        <begin position="1"/>
        <end position="20"/>
    </location>
</feature>
<name>A0A4S2LWG5_OPIFE</name>
<protein>
    <recommendedName>
        <fullName evidence="2">SCP domain-containing protein</fullName>
    </recommendedName>
</protein>
<evidence type="ECO:0000256" key="1">
    <source>
        <dbReference type="SAM" id="SignalP"/>
    </source>
</evidence>
<evidence type="ECO:0000313" key="4">
    <source>
        <dbReference type="Proteomes" id="UP000308267"/>
    </source>
</evidence>
<keyword evidence="4" id="KW-1185">Reference proteome</keyword>
<dbReference type="CDD" id="cd05380">
    <property type="entry name" value="CAP_euk"/>
    <property type="match status" value="1"/>
</dbReference>
<gene>
    <name evidence="3" type="ORF">CRM22_004553</name>
</gene>
<feature type="chain" id="PRO_5020864782" description="SCP domain-containing protein" evidence="1">
    <location>
        <begin position="21"/>
        <end position="188"/>
    </location>
</feature>
<reference evidence="3 4" key="1">
    <citation type="journal article" date="2019" name="BMC Genomics">
        <title>New insights from Opisthorchis felineus genome: update on genomics of the epidemiologically important liver flukes.</title>
        <authorList>
            <person name="Ershov N.I."/>
            <person name="Mordvinov V.A."/>
            <person name="Prokhortchouk E.B."/>
            <person name="Pakharukova M.Y."/>
            <person name="Gunbin K.V."/>
            <person name="Ustyantsev K."/>
            <person name="Genaev M.A."/>
            <person name="Blinov A.G."/>
            <person name="Mazur A."/>
            <person name="Boulygina E."/>
            <person name="Tsygankova S."/>
            <person name="Khrameeva E."/>
            <person name="Chekanov N."/>
            <person name="Fan G."/>
            <person name="Xiao A."/>
            <person name="Zhang H."/>
            <person name="Xu X."/>
            <person name="Yang H."/>
            <person name="Solovyev V."/>
            <person name="Lee S.M."/>
            <person name="Liu X."/>
            <person name="Afonnikov D.A."/>
            <person name="Skryabin K.G."/>
        </authorList>
    </citation>
    <scope>NUCLEOTIDE SEQUENCE [LARGE SCALE GENOMIC DNA]</scope>
    <source>
        <strain evidence="3">AK-0245</strain>
        <tissue evidence="3">Whole organism</tissue>
    </source>
</reference>
<dbReference type="InterPro" id="IPR001283">
    <property type="entry name" value="CRISP-related"/>
</dbReference>
<dbReference type="SMART" id="SM00198">
    <property type="entry name" value="SCP"/>
    <property type="match status" value="1"/>
</dbReference>
<dbReference type="Gene3D" id="3.40.33.10">
    <property type="entry name" value="CAP"/>
    <property type="match status" value="1"/>
</dbReference>
<dbReference type="EMBL" id="SJOL01006395">
    <property type="protein sequence ID" value="TGZ67866.1"/>
    <property type="molecule type" value="Genomic_DNA"/>
</dbReference>
<dbReference type="Proteomes" id="UP000308267">
    <property type="component" value="Unassembled WGS sequence"/>
</dbReference>
<proteinExistence type="predicted"/>
<dbReference type="AlphaFoldDB" id="A0A4S2LWG5"/>
<dbReference type="PANTHER" id="PTHR10334">
    <property type="entry name" value="CYSTEINE-RICH SECRETORY PROTEIN-RELATED"/>
    <property type="match status" value="1"/>
</dbReference>
<dbReference type="Pfam" id="PF00188">
    <property type="entry name" value="CAP"/>
    <property type="match status" value="1"/>
</dbReference>
<dbReference type="OrthoDB" id="6258499at2759"/>
<dbReference type="InterPro" id="IPR014044">
    <property type="entry name" value="CAP_dom"/>
</dbReference>
<feature type="domain" description="SCP" evidence="2">
    <location>
        <begin position="25"/>
        <end position="177"/>
    </location>
</feature>
<evidence type="ECO:0000259" key="2">
    <source>
        <dbReference type="SMART" id="SM00198"/>
    </source>
</evidence>